<gene>
    <name evidence="8" type="ORF">B1A_07958</name>
</gene>
<dbReference type="InterPro" id="IPR006543">
    <property type="entry name" value="Histidinol-phos"/>
</dbReference>
<evidence type="ECO:0000256" key="6">
    <source>
        <dbReference type="ARBA" id="ARBA00023277"/>
    </source>
</evidence>
<keyword evidence="4" id="KW-0479">Metal-binding</keyword>
<dbReference type="GO" id="GO:0046872">
    <property type="term" value="F:metal ion binding"/>
    <property type="evidence" value="ECO:0007669"/>
    <property type="project" value="UniProtKB-KW"/>
</dbReference>
<evidence type="ECO:0000256" key="3">
    <source>
        <dbReference type="ARBA" id="ARBA00022490"/>
    </source>
</evidence>
<dbReference type="AlphaFoldDB" id="T1B1U0"/>
<dbReference type="Gene3D" id="3.40.50.1000">
    <property type="entry name" value="HAD superfamily/HAD-like"/>
    <property type="match status" value="1"/>
</dbReference>
<sequence length="200" mass="21223">MTMPAAAPRPALFLDRDGVVNVNHGYVHRAEDTAFVPGIFELCRSAQALGCALVIITNQAGIARGHYSAAQYHAYSGWLRGAMAAQGVLLDGIYHCPHHPEFGIGACRRACACRKPAPGMILQAARDLDLDLARSALLGDSVSDSEAGRRAGVGLLMLLSAGASAPPTPAADVQTARDLASARDTLQQWCARQDRVPHMR</sequence>
<comment type="caution">
    <text evidence="8">The sequence shown here is derived from an EMBL/GenBank/DDBJ whole genome shotgun (WGS) entry which is preliminary data.</text>
</comment>
<evidence type="ECO:0000256" key="7">
    <source>
        <dbReference type="ARBA" id="ARBA00031828"/>
    </source>
</evidence>
<dbReference type="NCBIfam" id="TIGR01656">
    <property type="entry name" value="Histidinol-ppas"/>
    <property type="match status" value="1"/>
</dbReference>
<dbReference type="NCBIfam" id="TIGR01662">
    <property type="entry name" value="HAD-SF-IIIA"/>
    <property type="match status" value="1"/>
</dbReference>
<proteinExistence type="inferred from homology"/>
<dbReference type="GO" id="GO:0005737">
    <property type="term" value="C:cytoplasm"/>
    <property type="evidence" value="ECO:0007669"/>
    <property type="project" value="UniProtKB-SubCell"/>
</dbReference>
<dbReference type="CDD" id="cd07503">
    <property type="entry name" value="HAD_HisB-N"/>
    <property type="match status" value="1"/>
</dbReference>
<dbReference type="InterPro" id="IPR004446">
    <property type="entry name" value="Heptose_bisP_phosphatase"/>
</dbReference>
<keyword evidence="5" id="KW-0378">Hydrolase</keyword>
<dbReference type="InterPro" id="IPR036412">
    <property type="entry name" value="HAD-like_sf"/>
</dbReference>
<dbReference type="SUPFAM" id="SSF56784">
    <property type="entry name" value="HAD-like"/>
    <property type="match status" value="1"/>
</dbReference>
<evidence type="ECO:0000256" key="4">
    <source>
        <dbReference type="ARBA" id="ARBA00022723"/>
    </source>
</evidence>
<comment type="subcellular location">
    <subcellularLocation>
        <location evidence="1">Cytoplasm</location>
    </subcellularLocation>
</comment>
<dbReference type="InterPro" id="IPR006549">
    <property type="entry name" value="HAD-SF_hydro_IIIA"/>
</dbReference>
<keyword evidence="6" id="KW-0119">Carbohydrate metabolism</keyword>
<reference evidence="8" key="2">
    <citation type="journal article" date="2014" name="ISME J.">
        <title>Microbial stratification in low pH oxic and suboxic macroscopic growths along an acid mine drainage.</title>
        <authorList>
            <person name="Mendez-Garcia C."/>
            <person name="Mesa V."/>
            <person name="Sprenger R.R."/>
            <person name="Richter M."/>
            <person name="Diez M.S."/>
            <person name="Solano J."/>
            <person name="Bargiela R."/>
            <person name="Golyshina O.V."/>
            <person name="Manteca A."/>
            <person name="Ramos J.L."/>
            <person name="Gallego J.R."/>
            <person name="Llorente I."/>
            <person name="Martins Dos Santos V.A."/>
            <person name="Jensen O.N."/>
            <person name="Pelaez A.I."/>
            <person name="Sanchez J."/>
            <person name="Ferrer M."/>
        </authorList>
    </citation>
    <scope>NUCLEOTIDE SEQUENCE</scope>
</reference>
<keyword evidence="3" id="KW-0963">Cytoplasm</keyword>
<comment type="similarity">
    <text evidence="2">Belongs to the GmhB family.</text>
</comment>
<dbReference type="NCBIfam" id="TIGR00213">
    <property type="entry name" value="GmhB_yaeD"/>
    <property type="match status" value="1"/>
</dbReference>
<dbReference type="GO" id="GO:0005975">
    <property type="term" value="P:carbohydrate metabolic process"/>
    <property type="evidence" value="ECO:0007669"/>
    <property type="project" value="InterPro"/>
</dbReference>
<dbReference type="PIRSF" id="PIRSF004682">
    <property type="entry name" value="GmhB"/>
    <property type="match status" value="1"/>
</dbReference>
<organism evidence="8">
    <name type="scientific">mine drainage metagenome</name>
    <dbReference type="NCBI Taxonomy" id="410659"/>
    <lineage>
        <taxon>unclassified sequences</taxon>
        <taxon>metagenomes</taxon>
        <taxon>ecological metagenomes</taxon>
    </lineage>
</organism>
<dbReference type="Pfam" id="PF13242">
    <property type="entry name" value="Hydrolase_like"/>
    <property type="match status" value="1"/>
</dbReference>
<evidence type="ECO:0000313" key="8">
    <source>
        <dbReference type="EMBL" id="EQD66816.1"/>
    </source>
</evidence>
<evidence type="ECO:0000256" key="2">
    <source>
        <dbReference type="ARBA" id="ARBA00005628"/>
    </source>
</evidence>
<dbReference type="EMBL" id="AUZX01005700">
    <property type="protein sequence ID" value="EQD66816.1"/>
    <property type="molecule type" value="Genomic_DNA"/>
</dbReference>
<protein>
    <recommendedName>
        <fullName evidence="7">D,D-heptose 1,7-bisphosphate phosphatase</fullName>
    </recommendedName>
</protein>
<reference evidence="8" key="1">
    <citation type="submission" date="2013-08" db="EMBL/GenBank/DDBJ databases">
        <authorList>
            <person name="Mendez C."/>
            <person name="Richter M."/>
            <person name="Ferrer M."/>
            <person name="Sanchez J."/>
        </authorList>
    </citation>
    <scope>NUCLEOTIDE SEQUENCE</scope>
</reference>
<accession>T1B1U0</accession>
<name>T1B1U0_9ZZZZ</name>
<dbReference type="InterPro" id="IPR023214">
    <property type="entry name" value="HAD_sf"/>
</dbReference>
<evidence type="ECO:0000256" key="1">
    <source>
        <dbReference type="ARBA" id="ARBA00004496"/>
    </source>
</evidence>
<dbReference type="PANTHER" id="PTHR42891">
    <property type="entry name" value="D-GLYCERO-BETA-D-MANNO-HEPTOSE-1,7-BISPHOSPHATE 7-PHOSPHATASE"/>
    <property type="match status" value="1"/>
</dbReference>
<evidence type="ECO:0000256" key="5">
    <source>
        <dbReference type="ARBA" id="ARBA00022801"/>
    </source>
</evidence>
<dbReference type="GO" id="GO:0016791">
    <property type="term" value="F:phosphatase activity"/>
    <property type="evidence" value="ECO:0007669"/>
    <property type="project" value="InterPro"/>
</dbReference>
<dbReference type="PANTHER" id="PTHR42891:SF1">
    <property type="entry name" value="D-GLYCERO-BETA-D-MANNO-HEPTOSE-1,7-BISPHOSPHATE 7-PHOSPHATASE"/>
    <property type="match status" value="1"/>
</dbReference>